<dbReference type="Pfam" id="PF06995">
    <property type="entry name" value="Phage_P2_GpU"/>
    <property type="match status" value="1"/>
</dbReference>
<protein>
    <recommendedName>
        <fullName evidence="2">Phage tail protein</fullName>
    </recommendedName>
</protein>
<sequence>MVGSYLGRVFTVSGQRIFTPSNLKGSTGSDWANHEIIGSKTRSQWVGPKLKSYTMDILLRAQDGVNPRATLEYFQRAAESQMVDYFVIGGRPLGESPFKLVSISDEWDAVLGGGQLIECKVSLSIEEYA</sequence>
<evidence type="ECO:0000313" key="1">
    <source>
        <dbReference type="EMBL" id="DAF62902.1"/>
    </source>
</evidence>
<accession>A0A8S5TI05</accession>
<name>A0A8S5TI05_9CAUD</name>
<organism evidence="1">
    <name type="scientific">Caudovirales sp. ctu3532</name>
    <dbReference type="NCBI Taxonomy" id="2827639"/>
    <lineage>
        <taxon>Viruses</taxon>
        <taxon>Duplodnaviria</taxon>
        <taxon>Heunggongvirae</taxon>
        <taxon>Uroviricota</taxon>
        <taxon>Caudoviricetes</taxon>
    </lineage>
</organism>
<reference evidence="1" key="1">
    <citation type="journal article" date="2021" name="Proc. Natl. Acad. Sci. U.S.A.">
        <title>A Catalog of Tens of Thousands of Viruses from Human Metagenomes Reveals Hidden Associations with Chronic Diseases.</title>
        <authorList>
            <person name="Tisza M.J."/>
            <person name="Buck C.B."/>
        </authorList>
    </citation>
    <scope>NUCLEOTIDE SEQUENCE</scope>
    <source>
        <strain evidence="1">Ctu3532</strain>
    </source>
</reference>
<evidence type="ECO:0008006" key="2">
    <source>
        <dbReference type="Google" id="ProtNLM"/>
    </source>
</evidence>
<dbReference type="InterPro" id="IPR009734">
    <property type="entry name" value="Myoviridae_GpU"/>
</dbReference>
<proteinExistence type="predicted"/>
<dbReference type="EMBL" id="BK032830">
    <property type="protein sequence ID" value="DAF62902.1"/>
    <property type="molecule type" value="Genomic_DNA"/>
</dbReference>